<protein>
    <submittedName>
        <fullName evidence="1">Protein kinase domain-containing protein</fullName>
    </submittedName>
</protein>
<evidence type="ECO:0000313" key="1">
    <source>
        <dbReference type="EMBL" id="MFM9326732.1"/>
    </source>
</evidence>
<accession>A0ACC7NUJ0</accession>
<dbReference type="Proteomes" id="UP001631969">
    <property type="component" value="Unassembled WGS sequence"/>
</dbReference>
<sequence length="547" mass="59652">MQAGKLLENRYRILGLLGQGGMGRVYLAEDERLPGKKWAVKELRPGPAQRELLAKEARMLAECSHPGLAAVTDFIPANAHGVCYLVMEFIQGQTLLQLLRQEGPLSWTQTASIGMELCQVLAYLHEERPVPIIHRDLKPSNVMLDGNGRVRLIDFGTARHYSQGADADTVRLGTFGFASPEQLVGRQTDARTDLYALGAVLHFLLEGGNGQLKDGIRGELPDEVPPQAKALIAKLLEDEPAKRFQRAGEVEAALRAIRTPGAPVTEINQQLAQGMTVAKTVHPPVMRIVVGGLTVGSGATFVAMALARCLHALALPHTLLELPGAAPDLYHVLLGDRHMPKGYRYWTEAVCFGTDSGDAGKPWTAGHSEWAPLAPDRPLEKWDSDCAEKLMERLNRPVAILDIGSAWTNPAHDAVLAQADLILLVCGPSPLQLSRGEAARNWSWLDKLKQKSCKVEIIANKAVSFKGQQEWLESLPGRPLCQIPEIASPTVLAALWQGKLLADQPAVQSVISAALSPITGMILDQCGHPGQRKSLWRRLRTGSKQHR</sequence>
<organism evidence="1 2">
    <name type="scientific">Paenibacillus mesotrionivorans</name>
    <dbReference type="NCBI Taxonomy" id="3160968"/>
    <lineage>
        <taxon>Bacteria</taxon>
        <taxon>Bacillati</taxon>
        <taxon>Bacillota</taxon>
        <taxon>Bacilli</taxon>
        <taxon>Bacillales</taxon>
        <taxon>Paenibacillaceae</taxon>
        <taxon>Paenibacillus</taxon>
    </lineage>
</organism>
<name>A0ACC7NUJ0_9BACL</name>
<reference evidence="1" key="1">
    <citation type="submission" date="2024-12" db="EMBL/GenBank/DDBJ databases">
        <authorList>
            <person name="Wu N."/>
        </authorList>
    </citation>
    <scope>NUCLEOTIDE SEQUENCE</scope>
    <source>
        <strain evidence="1">P15</strain>
    </source>
</reference>
<proteinExistence type="predicted"/>
<dbReference type="EMBL" id="JBJURJ010000001">
    <property type="protein sequence ID" value="MFM9326732.1"/>
    <property type="molecule type" value="Genomic_DNA"/>
</dbReference>
<comment type="caution">
    <text evidence="1">The sequence shown here is derived from an EMBL/GenBank/DDBJ whole genome shotgun (WGS) entry which is preliminary data.</text>
</comment>
<keyword evidence="1" id="KW-0418">Kinase</keyword>
<keyword evidence="1" id="KW-0808">Transferase</keyword>
<gene>
    <name evidence="1" type="ORF">ACI1P1_00335</name>
</gene>
<evidence type="ECO:0000313" key="2">
    <source>
        <dbReference type="Proteomes" id="UP001631969"/>
    </source>
</evidence>
<keyword evidence="2" id="KW-1185">Reference proteome</keyword>